<accession>A0A0D6JKA7</accession>
<dbReference type="SUPFAM" id="SSF52016">
    <property type="entry name" value="LeuD/IlvD-like"/>
    <property type="match status" value="1"/>
</dbReference>
<comment type="pathway">
    <text evidence="3 10">Amino-acid biosynthesis; L-leucine biosynthesis; L-leucine from 3-methyl-2-oxobutanoate: step 2/4.</text>
</comment>
<evidence type="ECO:0000256" key="7">
    <source>
        <dbReference type="ARBA" id="ARBA00022605"/>
    </source>
</evidence>
<dbReference type="KEGG" id="fil:BN1229_v1_2392"/>
<dbReference type="EMBL" id="LN829119">
    <property type="protein sequence ID" value="CPR22090.1"/>
    <property type="molecule type" value="Genomic_DNA"/>
</dbReference>
<dbReference type="Proteomes" id="UP000033187">
    <property type="component" value="Chromosome 1"/>
</dbReference>
<evidence type="ECO:0000256" key="10">
    <source>
        <dbReference type="HAMAP-Rule" id="MF_01031"/>
    </source>
</evidence>
<evidence type="ECO:0000256" key="8">
    <source>
        <dbReference type="ARBA" id="ARBA00023239"/>
    </source>
</evidence>
<dbReference type="InterPro" id="IPR015928">
    <property type="entry name" value="Aconitase/3IPM_dehydase_swvl"/>
</dbReference>
<dbReference type="GO" id="GO:0009098">
    <property type="term" value="P:L-leucine biosynthetic process"/>
    <property type="evidence" value="ECO:0007669"/>
    <property type="project" value="UniProtKB-UniRule"/>
</dbReference>
<dbReference type="PANTHER" id="PTHR43345:SF5">
    <property type="entry name" value="3-ISOPROPYLMALATE DEHYDRATASE SMALL SUBUNIT"/>
    <property type="match status" value="1"/>
</dbReference>
<comment type="subunit">
    <text evidence="5 10">Heterodimer of LeuC and LeuD.</text>
</comment>
<dbReference type="UniPathway" id="UPA00048">
    <property type="reaction ID" value="UER00071"/>
</dbReference>
<dbReference type="CDD" id="cd01577">
    <property type="entry name" value="IPMI_Swivel"/>
    <property type="match status" value="1"/>
</dbReference>
<dbReference type="HAMAP" id="MF_01031">
    <property type="entry name" value="LeuD_type1"/>
    <property type="match status" value="1"/>
</dbReference>
<dbReference type="GO" id="GO:0003861">
    <property type="term" value="F:3-isopropylmalate dehydratase activity"/>
    <property type="evidence" value="ECO:0007669"/>
    <property type="project" value="UniProtKB-UniRule"/>
</dbReference>
<dbReference type="Pfam" id="PF00694">
    <property type="entry name" value="Aconitase_C"/>
    <property type="match status" value="1"/>
</dbReference>
<dbReference type="GO" id="GO:0016853">
    <property type="term" value="F:isomerase activity"/>
    <property type="evidence" value="ECO:0007669"/>
    <property type="project" value="UniProtKB-KW"/>
</dbReference>
<comment type="function">
    <text evidence="2 10">Catalyzes the isomerization between 2-isopropylmalate and 3-isopropylmalate, via the formation of 2-isopropylmaleate.</text>
</comment>
<keyword evidence="9 10" id="KW-0100">Branched-chain amino acid biosynthesis</keyword>
<dbReference type="RefSeq" id="WP_046478324.1">
    <property type="nucleotide sequence ID" value="NZ_LN829118.1"/>
</dbReference>
<name>A0A0D6JKA7_9HYPH</name>
<dbReference type="InterPro" id="IPR033940">
    <property type="entry name" value="IPMI_Swivel"/>
</dbReference>
<reference evidence="13" key="1">
    <citation type="submission" date="2015-02" db="EMBL/GenBank/DDBJ databases">
        <authorList>
            <person name="Chooi Y.-H."/>
        </authorList>
    </citation>
    <scope>NUCLEOTIDE SEQUENCE [LARGE SCALE GENOMIC DNA]</scope>
    <source>
        <strain evidence="13">strain Y</strain>
    </source>
</reference>
<evidence type="ECO:0000256" key="6">
    <source>
        <dbReference type="ARBA" id="ARBA00022430"/>
    </source>
</evidence>
<dbReference type="OrthoDB" id="9777465at2"/>
<protein>
    <recommendedName>
        <fullName evidence="10">3-isopropylmalate dehydratase small subunit</fullName>
        <ecNumber evidence="10">4.2.1.33</ecNumber>
    </recommendedName>
    <alternativeName>
        <fullName evidence="10">Alpha-IPM isomerase</fullName>
        <shortName evidence="10">IPMI</shortName>
    </alternativeName>
    <alternativeName>
        <fullName evidence="10">Isopropylmalate isomerase</fullName>
    </alternativeName>
</protein>
<dbReference type="PANTHER" id="PTHR43345">
    <property type="entry name" value="3-ISOPROPYLMALATE DEHYDRATASE SMALL SUBUNIT 2-RELATED-RELATED"/>
    <property type="match status" value="1"/>
</dbReference>
<evidence type="ECO:0000313" key="13">
    <source>
        <dbReference type="Proteomes" id="UP000033187"/>
    </source>
</evidence>
<comment type="similarity">
    <text evidence="4 10">Belongs to the LeuD family. LeuD type 1 subfamily.</text>
</comment>
<keyword evidence="12" id="KW-0413">Isomerase</keyword>
<proteinExistence type="inferred from homology"/>
<dbReference type="InterPro" id="IPR000573">
    <property type="entry name" value="AconitaseA/IPMdHydase_ssu_swvl"/>
</dbReference>
<keyword evidence="7 10" id="KW-0028">Amino-acid biosynthesis</keyword>
<feature type="domain" description="Aconitase A/isopropylmalate dehydratase small subunit swivel" evidence="11">
    <location>
        <begin position="1"/>
        <end position="122"/>
    </location>
</feature>
<dbReference type="AlphaFoldDB" id="A0A0D6JKA7"/>
<dbReference type="EC" id="4.2.1.33" evidence="10"/>
<dbReference type="NCBIfam" id="NF002458">
    <property type="entry name" value="PRK01641.1"/>
    <property type="match status" value="1"/>
</dbReference>
<dbReference type="KEGG" id="fiy:BN1229_v1_3523"/>
<dbReference type="Gene3D" id="3.20.19.10">
    <property type="entry name" value="Aconitase, domain 4"/>
    <property type="match status" value="1"/>
</dbReference>
<keyword evidence="13" id="KW-1185">Reference proteome</keyword>
<organism evidence="12 13">
    <name type="scientific">Candidatus Filomicrobium marinum</name>
    <dbReference type="NCBI Taxonomy" id="1608628"/>
    <lineage>
        <taxon>Bacteria</taxon>
        <taxon>Pseudomonadati</taxon>
        <taxon>Pseudomonadota</taxon>
        <taxon>Alphaproteobacteria</taxon>
        <taxon>Hyphomicrobiales</taxon>
        <taxon>Hyphomicrobiaceae</taxon>
        <taxon>Filomicrobium</taxon>
    </lineage>
</organism>
<evidence type="ECO:0000259" key="11">
    <source>
        <dbReference type="Pfam" id="PF00694"/>
    </source>
</evidence>
<dbReference type="InterPro" id="IPR050075">
    <property type="entry name" value="LeuD"/>
</dbReference>
<evidence type="ECO:0000313" key="12">
    <source>
        <dbReference type="EMBL" id="CPR22090.1"/>
    </source>
</evidence>
<sequence length="202" mass="22233">MEPFHTVTGPAAPLLAPNIDTDIIMPKTFLKGVDREGLDVGAFNLLRFADGKPNPDFVLNKPGYEGCRFLVVGPNFGCGSSREHAVWGLSQLGIRALIGTTFAGIFNDNCKNNGLLTIVLPPETVAMLAHYASNPERNTFTIDLAQQTIFLDATSEEIMFDIDATRKEMLIKGLDPVGVTLEHADEIRAFEALHKENQPWFF</sequence>
<dbReference type="GO" id="GO:0009316">
    <property type="term" value="C:3-isopropylmalate dehydratase complex"/>
    <property type="evidence" value="ECO:0007669"/>
    <property type="project" value="InterPro"/>
</dbReference>
<dbReference type="NCBIfam" id="TIGR00171">
    <property type="entry name" value="leuD"/>
    <property type="match status" value="1"/>
</dbReference>
<evidence type="ECO:0000256" key="4">
    <source>
        <dbReference type="ARBA" id="ARBA00009845"/>
    </source>
</evidence>
<gene>
    <name evidence="10 12" type="primary">leuD</name>
    <name evidence="12" type="ORF">YBN1229_v1_3523</name>
</gene>
<keyword evidence="8 10" id="KW-0456">Lyase</keyword>
<comment type="catalytic activity">
    <reaction evidence="1 10">
        <text>(2R,3S)-3-isopropylmalate = (2S)-2-isopropylmalate</text>
        <dbReference type="Rhea" id="RHEA:32287"/>
        <dbReference type="ChEBI" id="CHEBI:1178"/>
        <dbReference type="ChEBI" id="CHEBI:35121"/>
        <dbReference type="EC" id="4.2.1.33"/>
    </reaction>
</comment>
<evidence type="ECO:0000256" key="9">
    <source>
        <dbReference type="ARBA" id="ARBA00023304"/>
    </source>
</evidence>
<evidence type="ECO:0000256" key="1">
    <source>
        <dbReference type="ARBA" id="ARBA00000491"/>
    </source>
</evidence>
<dbReference type="InterPro" id="IPR004431">
    <property type="entry name" value="3-IsopropMal_deHydase_ssu"/>
</dbReference>
<keyword evidence="6 10" id="KW-0432">Leucine biosynthesis</keyword>
<evidence type="ECO:0000256" key="3">
    <source>
        <dbReference type="ARBA" id="ARBA00004729"/>
    </source>
</evidence>
<evidence type="ECO:0000256" key="2">
    <source>
        <dbReference type="ARBA" id="ARBA00002695"/>
    </source>
</evidence>
<evidence type="ECO:0000256" key="5">
    <source>
        <dbReference type="ARBA" id="ARBA00011271"/>
    </source>
</evidence>